<evidence type="ECO:0000313" key="1">
    <source>
        <dbReference type="EMBL" id="GFY49894.1"/>
    </source>
</evidence>
<accession>A0A8X7C1Z9</accession>
<protein>
    <submittedName>
        <fullName evidence="1">Uncharacterized protein</fullName>
    </submittedName>
</protein>
<proteinExistence type="predicted"/>
<keyword evidence="2" id="KW-1185">Reference proteome</keyword>
<organism evidence="1 2">
    <name type="scientific">Trichonephila inaurata madagascariensis</name>
    <dbReference type="NCBI Taxonomy" id="2747483"/>
    <lineage>
        <taxon>Eukaryota</taxon>
        <taxon>Metazoa</taxon>
        <taxon>Ecdysozoa</taxon>
        <taxon>Arthropoda</taxon>
        <taxon>Chelicerata</taxon>
        <taxon>Arachnida</taxon>
        <taxon>Araneae</taxon>
        <taxon>Araneomorphae</taxon>
        <taxon>Entelegynae</taxon>
        <taxon>Araneoidea</taxon>
        <taxon>Nephilidae</taxon>
        <taxon>Trichonephila</taxon>
        <taxon>Trichonephila inaurata</taxon>
    </lineage>
</organism>
<dbReference type="EMBL" id="BMAV01007203">
    <property type="protein sequence ID" value="GFY49894.1"/>
    <property type="molecule type" value="Genomic_DNA"/>
</dbReference>
<name>A0A8X7C1Z9_9ARAC</name>
<reference evidence="1" key="1">
    <citation type="submission" date="2020-08" db="EMBL/GenBank/DDBJ databases">
        <title>Multicomponent nature underlies the extraordinary mechanical properties of spider dragline silk.</title>
        <authorList>
            <person name="Kono N."/>
            <person name="Nakamura H."/>
            <person name="Mori M."/>
            <person name="Yoshida Y."/>
            <person name="Ohtoshi R."/>
            <person name="Malay A.D."/>
            <person name="Moran D.A.P."/>
            <person name="Tomita M."/>
            <person name="Numata K."/>
            <person name="Arakawa K."/>
        </authorList>
    </citation>
    <scope>NUCLEOTIDE SEQUENCE</scope>
</reference>
<comment type="caution">
    <text evidence="1">The sequence shown here is derived from an EMBL/GenBank/DDBJ whole genome shotgun (WGS) entry which is preliminary data.</text>
</comment>
<evidence type="ECO:0000313" key="2">
    <source>
        <dbReference type="Proteomes" id="UP000886998"/>
    </source>
</evidence>
<sequence>MGVCCHHCRNFSAKNRKFRNKNSTAKVCVYFFPSSDVLGKSFNKPHGRFPSREPAIDLRELILKGLSHRCERRPLYEGNVPSILQTGFEGEKKGPI</sequence>
<dbReference type="Proteomes" id="UP000886998">
    <property type="component" value="Unassembled WGS sequence"/>
</dbReference>
<gene>
    <name evidence="1" type="ORF">TNIN_141341</name>
</gene>
<dbReference type="AlphaFoldDB" id="A0A8X7C1Z9"/>